<dbReference type="Gene3D" id="4.10.280.10">
    <property type="entry name" value="Helix-loop-helix DNA-binding domain"/>
    <property type="match status" value="1"/>
</dbReference>
<keyword evidence="5" id="KW-0539">Nucleus</keyword>
<evidence type="ECO:0000256" key="5">
    <source>
        <dbReference type="ARBA" id="ARBA00023242"/>
    </source>
</evidence>
<protein>
    <submittedName>
        <fullName evidence="6">Uncharacterized protein</fullName>
    </submittedName>
</protein>
<dbReference type="SUPFAM" id="SSF47459">
    <property type="entry name" value="HLH, helix-loop-helix DNA-binding domain"/>
    <property type="match status" value="1"/>
</dbReference>
<dbReference type="OrthoDB" id="988630at2759"/>
<comment type="subcellular location">
    <subcellularLocation>
        <location evidence="1">Nucleus</location>
    </subcellularLocation>
</comment>
<dbReference type="GO" id="GO:0006355">
    <property type="term" value="P:regulation of DNA-templated transcription"/>
    <property type="evidence" value="ECO:0007669"/>
    <property type="project" value="InterPro"/>
</dbReference>
<dbReference type="eggNOG" id="ENOG502S648">
    <property type="taxonomic scope" value="Eukaryota"/>
</dbReference>
<keyword evidence="3" id="KW-0805">Transcription regulation</keyword>
<keyword evidence="4" id="KW-0804">Transcription</keyword>
<evidence type="ECO:0000313" key="6">
    <source>
        <dbReference type="EMBL" id="EYU34661.1"/>
    </source>
</evidence>
<organism evidence="6 7">
    <name type="scientific">Erythranthe guttata</name>
    <name type="common">Yellow monkey flower</name>
    <name type="synonym">Mimulus guttatus</name>
    <dbReference type="NCBI Taxonomy" id="4155"/>
    <lineage>
        <taxon>Eukaryota</taxon>
        <taxon>Viridiplantae</taxon>
        <taxon>Streptophyta</taxon>
        <taxon>Embryophyta</taxon>
        <taxon>Tracheophyta</taxon>
        <taxon>Spermatophyta</taxon>
        <taxon>Magnoliopsida</taxon>
        <taxon>eudicotyledons</taxon>
        <taxon>Gunneridae</taxon>
        <taxon>Pentapetalae</taxon>
        <taxon>asterids</taxon>
        <taxon>lamiids</taxon>
        <taxon>Lamiales</taxon>
        <taxon>Phrymaceae</taxon>
        <taxon>Erythranthe</taxon>
    </lineage>
</organism>
<evidence type="ECO:0000256" key="3">
    <source>
        <dbReference type="ARBA" id="ARBA00023015"/>
    </source>
</evidence>
<dbReference type="STRING" id="4155.A0A022R363"/>
<dbReference type="PANTHER" id="PTHR46446">
    <property type="entry name" value="TRANSCRIPTION FACTOR PRE"/>
    <property type="match status" value="1"/>
</dbReference>
<dbReference type="InterPro" id="IPR044293">
    <property type="entry name" value="PRE"/>
</dbReference>
<evidence type="ECO:0000313" key="7">
    <source>
        <dbReference type="Proteomes" id="UP000030748"/>
    </source>
</evidence>
<dbReference type="GO" id="GO:0040008">
    <property type="term" value="P:regulation of growth"/>
    <property type="evidence" value="ECO:0007669"/>
    <property type="project" value="InterPro"/>
</dbReference>
<dbReference type="EMBL" id="KI630674">
    <property type="protein sequence ID" value="EYU34661.1"/>
    <property type="molecule type" value="Genomic_DNA"/>
</dbReference>
<dbReference type="Proteomes" id="UP000030748">
    <property type="component" value="Unassembled WGS sequence"/>
</dbReference>
<dbReference type="GO" id="GO:0046983">
    <property type="term" value="F:protein dimerization activity"/>
    <property type="evidence" value="ECO:0007669"/>
    <property type="project" value="InterPro"/>
</dbReference>
<evidence type="ECO:0000256" key="1">
    <source>
        <dbReference type="ARBA" id="ARBA00004123"/>
    </source>
</evidence>
<dbReference type="PhylomeDB" id="A0A022R363"/>
<evidence type="ECO:0000256" key="2">
    <source>
        <dbReference type="ARBA" id="ARBA00022604"/>
    </source>
</evidence>
<keyword evidence="7" id="KW-1185">Reference proteome</keyword>
<accession>A0A022R363</accession>
<keyword evidence="2" id="KW-0341">Growth regulation</keyword>
<gene>
    <name evidence="6" type="ORF">MIMGU_mgv1a018243mg</name>
</gene>
<sequence length="99" mass="10970">MSGRRSRQYSNGASSRRTITDDEIIELVSKLQQLLPQTRNTSNTTPASNKASANKVLQETCNYIKKLQKEMDDLSVRLCQLLSTVDADSAEAAVIRALI</sequence>
<dbReference type="Pfam" id="PF23174">
    <property type="entry name" value="bHLH_ILI"/>
    <property type="match status" value="1"/>
</dbReference>
<dbReference type="InterPro" id="IPR036638">
    <property type="entry name" value="HLH_DNA-bd_sf"/>
</dbReference>
<name>A0A022R363_ERYGU</name>
<dbReference type="AlphaFoldDB" id="A0A022R363"/>
<dbReference type="GO" id="GO:0005634">
    <property type="term" value="C:nucleus"/>
    <property type="evidence" value="ECO:0007669"/>
    <property type="project" value="UniProtKB-SubCell"/>
</dbReference>
<evidence type="ECO:0000256" key="4">
    <source>
        <dbReference type="ARBA" id="ARBA00023163"/>
    </source>
</evidence>
<dbReference type="PANTHER" id="PTHR46446:SF28">
    <property type="entry name" value="TRANSCRIPTION FACTOR PRE5"/>
    <property type="match status" value="1"/>
</dbReference>
<proteinExistence type="predicted"/>
<reference evidence="6 7" key="1">
    <citation type="journal article" date="2013" name="Proc. Natl. Acad. Sci. U.S.A.">
        <title>Fine-scale variation in meiotic recombination in Mimulus inferred from population shotgun sequencing.</title>
        <authorList>
            <person name="Hellsten U."/>
            <person name="Wright K.M."/>
            <person name="Jenkins J."/>
            <person name="Shu S."/>
            <person name="Yuan Y."/>
            <person name="Wessler S.R."/>
            <person name="Schmutz J."/>
            <person name="Willis J.H."/>
            <person name="Rokhsar D.S."/>
        </authorList>
    </citation>
    <scope>NUCLEOTIDE SEQUENCE [LARGE SCALE GENOMIC DNA]</scope>
    <source>
        <strain evidence="7">cv. DUN x IM62</strain>
    </source>
</reference>